<protein>
    <submittedName>
        <fullName evidence="13">Phosphomannomutase</fullName>
    </submittedName>
</protein>
<feature type="transmembrane region" description="Helical" evidence="8">
    <location>
        <begin position="6"/>
        <end position="24"/>
    </location>
</feature>
<feature type="domain" description="Alpha-D-phosphohexomutase alpha/beta/alpha" evidence="10">
    <location>
        <begin position="38"/>
        <end position="173"/>
    </location>
</feature>
<evidence type="ECO:0000256" key="5">
    <source>
        <dbReference type="ARBA" id="ARBA00022842"/>
    </source>
</evidence>
<dbReference type="InterPro" id="IPR005845">
    <property type="entry name" value="A-D-PHexomutase_a/b/a-II"/>
</dbReference>
<keyword evidence="3" id="KW-0597">Phosphoprotein</keyword>
<evidence type="ECO:0000256" key="4">
    <source>
        <dbReference type="ARBA" id="ARBA00022723"/>
    </source>
</evidence>
<comment type="cofactor">
    <cofactor evidence="1">
        <name>Mg(2+)</name>
        <dbReference type="ChEBI" id="CHEBI:18420"/>
    </cofactor>
</comment>
<evidence type="ECO:0000259" key="9">
    <source>
        <dbReference type="Pfam" id="PF00408"/>
    </source>
</evidence>
<dbReference type="FunFam" id="3.30.310.50:FF:000006">
    <property type="entry name" value="Phosphoglucosamine mutase"/>
    <property type="match status" value="1"/>
</dbReference>
<dbReference type="InterPro" id="IPR050060">
    <property type="entry name" value="Phosphoglucosamine_mutase"/>
</dbReference>
<dbReference type="Gene3D" id="3.40.120.10">
    <property type="entry name" value="Alpha-D-Glucose-1,6-Bisphosphate, subunit A, domain 3"/>
    <property type="match status" value="3"/>
</dbReference>
<dbReference type="Pfam" id="PF00408">
    <property type="entry name" value="PGM_PMM_IV"/>
    <property type="match status" value="1"/>
</dbReference>
<dbReference type="InterPro" id="IPR005844">
    <property type="entry name" value="A-D-PHexomutase_a/b/a-I"/>
</dbReference>
<dbReference type="Gene3D" id="3.30.310.50">
    <property type="entry name" value="Alpha-D-phosphohexomutase, C-terminal domain"/>
    <property type="match status" value="1"/>
</dbReference>
<gene>
    <name evidence="13" type="ORF">C7447_102370</name>
</gene>
<evidence type="ECO:0000256" key="2">
    <source>
        <dbReference type="ARBA" id="ARBA00010231"/>
    </source>
</evidence>
<dbReference type="InterPro" id="IPR016055">
    <property type="entry name" value="A-D-PHexomutase_a/b/a-I/II/III"/>
</dbReference>
<evidence type="ECO:0000256" key="7">
    <source>
        <dbReference type="RuleBase" id="RU004326"/>
    </source>
</evidence>
<dbReference type="InterPro" id="IPR005841">
    <property type="entry name" value="Alpha-D-phosphohexomutase_SF"/>
</dbReference>
<sequence length="493" mass="54138">MNFIKTVAFAAVFFMHFIEMFIFVQNRKKNMTLIKSISGIRGTIGGNTGDNLTPIDAVKFAAAYGSFIKKNNSDKKKIKVIIGRDARISGKMISGLVSDTLIGLGIDVVDLGLSTTPTVEVAVPIEKADGGIILTASHNPKQWNALKLLNEKGEFLNGADGEQILKIAENEDFDFAEVDDLGTYKKKKNYIKKHIKEVLKLDLVDKKAVKKAKFKVVVDGVNSTGGIAIPALLKELGVKCIELYCEPNGHFPHNPEPLKEHLTDISELVVKKKADLGIVVDPDVDRLALISEDGSMFGEEYTLVACADYVLGQLGGGNTVSNLSSSRALRDVTEKHGGTYTASAVGEVNVVQMMKDTDTVIGGEGNGGIIYPASHYGRDSLVGVALFLSHLAHKKISCKELRDSYPSYFMSKNKIQLTPKIDVDKILATMAKKYKDEEVNTIDGVKIDFVDEWVHLRKSNTEPIIRIYTEATSQDKADDLAQRFIKEIEEIIK</sequence>
<organism evidence="13 14">
    <name type="scientific">Tenacibaculum adriaticum</name>
    <dbReference type="NCBI Taxonomy" id="413713"/>
    <lineage>
        <taxon>Bacteria</taxon>
        <taxon>Pseudomonadati</taxon>
        <taxon>Bacteroidota</taxon>
        <taxon>Flavobacteriia</taxon>
        <taxon>Flavobacteriales</taxon>
        <taxon>Flavobacteriaceae</taxon>
        <taxon>Tenacibaculum</taxon>
    </lineage>
</organism>
<dbReference type="SUPFAM" id="SSF55957">
    <property type="entry name" value="Phosphoglucomutase, C-terminal domain"/>
    <property type="match status" value="1"/>
</dbReference>
<dbReference type="Pfam" id="PF02880">
    <property type="entry name" value="PGM_PMM_III"/>
    <property type="match status" value="1"/>
</dbReference>
<accession>A0A5S5DW99</accession>
<dbReference type="Proteomes" id="UP000323136">
    <property type="component" value="Unassembled WGS sequence"/>
</dbReference>
<dbReference type="PROSITE" id="PS00710">
    <property type="entry name" value="PGM_PMM"/>
    <property type="match status" value="1"/>
</dbReference>
<dbReference type="SUPFAM" id="SSF53738">
    <property type="entry name" value="Phosphoglucomutase, first 3 domains"/>
    <property type="match status" value="3"/>
</dbReference>
<dbReference type="GO" id="GO:0005975">
    <property type="term" value="P:carbohydrate metabolic process"/>
    <property type="evidence" value="ECO:0007669"/>
    <property type="project" value="InterPro"/>
</dbReference>
<dbReference type="PRINTS" id="PR00509">
    <property type="entry name" value="PGMPMM"/>
</dbReference>
<keyword evidence="4 7" id="KW-0479">Metal-binding</keyword>
<keyword evidence="14" id="KW-1185">Reference proteome</keyword>
<name>A0A5S5DW99_9FLAO</name>
<keyword evidence="8" id="KW-0472">Membrane</keyword>
<keyword evidence="5 7" id="KW-0460">Magnesium</keyword>
<feature type="domain" description="Alpha-D-phosphohexomutase alpha/beta/alpha" evidence="12">
    <location>
        <begin position="301"/>
        <end position="407"/>
    </location>
</feature>
<dbReference type="InterPro" id="IPR005843">
    <property type="entry name" value="A-D-PHexomutase_C"/>
</dbReference>
<dbReference type="Pfam" id="PF02878">
    <property type="entry name" value="PGM_PMM_I"/>
    <property type="match status" value="1"/>
</dbReference>
<dbReference type="InterPro" id="IPR024086">
    <property type="entry name" value="GlmM_arc-type"/>
</dbReference>
<feature type="domain" description="Alpha-D-phosphohexomutase alpha/beta/alpha" evidence="11">
    <location>
        <begin position="200"/>
        <end position="294"/>
    </location>
</feature>
<dbReference type="InterPro" id="IPR016066">
    <property type="entry name" value="A-D-PHexomutase_CS"/>
</dbReference>
<dbReference type="Pfam" id="PF02879">
    <property type="entry name" value="PGM_PMM_II"/>
    <property type="match status" value="1"/>
</dbReference>
<dbReference type="PANTHER" id="PTHR42946">
    <property type="entry name" value="PHOSPHOHEXOSE MUTASE"/>
    <property type="match status" value="1"/>
</dbReference>
<evidence type="ECO:0000259" key="12">
    <source>
        <dbReference type="Pfam" id="PF02880"/>
    </source>
</evidence>
<dbReference type="GO" id="GO:0000287">
    <property type="term" value="F:magnesium ion binding"/>
    <property type="evidence" value="ECO:0007669"/>
    <property type="project" value="InterPro"/>
</dbReference>
<feature type="domain" description="Alpha-D-phosphohexomutase C-terminal" evidence="9">
    <location>
        <begin position="427"/>
        <end position="486"/>
    </location>
</feature>
<comment type="similarity">
    <text evidence="2 7">Belongs to the phosphohexose mutase family.</text>
</comment>
<evidence type="ECO:0000256" key="8">
    <source>
        <dbReference type="SAM" id="Phobius"/>
    </source>
</evidence>
<evidence type="ECO:0000313" key="13">
    <source>
        <dbReference type="EMBL" id="TYP99052.1"/>
    </source>
</evidence>
<keyword evidence="8" id="KW-1133">Transmembrane helix</keyword>
<dbReference type="GO" id="GO:0005829">
    <property type="term" value="C:cytosol"/>
    <property type="evidence" value="ECO:0007669"/>
    <property type="project" value="TreeGrafter"/>
</dbReference>
<dbReference type="AlphaFoldDB" id="A0A5S5DW99"/>
<keyword evidence="8" id="KW-0812">Transmembrane</keyword>
<dbReference type="FunFam" id="3.40.120.10:FF:000020">
    <property type="entry name" value="Phosphoglucosamine mutase"/>
    <property type="match status" value="1"/>
</dbReference>
<dbReference type="InterPro" id="IPR036900">
    <property type="entry name" value="A-D-PHexomutase_C_sf"/>
</dbReference>
<dbReference type="GO" id="GO:0009252">
    <property type="term" value="P:peptidoglycan biosynthetic process"/>
    <property type="evidence" value="ECO:0007669"/>
    <property type="project" value="TreeGrafter"/>
</dbReference>
<dbReference type="InterPro" id="IPR005846">
    <property type="entry name" value="A-D-PHexomutase_a/b/a-III"/>
</dbReference>
<keyword evidence="6" id="KW-0413">Isomerase</keyword>
<dbReference type="EMBL" id="VNIA01000002">
    <property type="protein sequence ID" value="TYP99052.1"/>
    <property type="molecule type" value="Genomic_DNA"/>
</dbReference>
<evidence type="ECO:0000256" key="1">
    <source>
        <dbReference type="ARBA" id="ARBA00001946"/>
    </source>
</evidence>
<evidence type="ECO:0000313" key="14">
    <source>
        <dbReference type="Proteomes" id="UP000323136"/>
    </source>
</evidence>
<reference evidence="13 14" key="1">
    <citation type="submission" date="2019-07" db="EMBL/GenBank/DDBJ databases">
        <title>Genomic Encyclopedia of Type Strains, Phase IV (KMG-IV): sequencing the most valuable type-strain genomes for metagenomic binning, comparative biology and taxonomic classification.</title>
        <authorList>
            <person name="Goeker M."/>
        </authorList>
    </citation>
    <scope>NUCLEOTIDE SEQUENCE [LARGE SCALE GENOMIC DNA]</scope>
    <source>
        <strain evidence="13 14">DSM 18961</strain>
    </source>
</reference>
<comment type="caution">
    <text evidence="13">The sequence shown here is derived from an EMBL/GenBank/DDBJ whole genome shotgun (WGS) entry which is preliminary data.</text>
</comment>
<dbReference type="NCBIfam" id="TIGR03990">
    <property type="entry name" value="Arch_GlmM"/>
    <property type="match status" value="1"/>
</dbReference>
<dbReference type="GO" id="GO:0004615">
    <property type="term" value="F:phosphomannomutase activity"/>
    <property type="evidence" value="ECO:0007669"/>
    <property type="project" value="TreeGrafter"/>
</dbReference>
<evidence type="ECO:0000259" key="10">
    <source>
        <dbReference type="Pfam" id="PF02878"/>
    </source>
</evidence>
<dbReference type="PANTHER" id="PTHR42946:SF1">
    <property type="entry name" value="PHOSPHOGLUCOMUTASE (ALPHA-D-GLUCOSE-1,6-BISPHOSPHATE-DEPENDENT)"/>
    <property type="match status" value="1"/>
</dbReference>
<dbReference type="GO" id="GO:0008966">
    <property type="term" value="F:phosphoglucosamine mutase activity"/>
    <property type="evidence" value="ECO:0007669"/>
    <property type="project" value="InterPro"/>
</dbReference>
<evidence type="ECO:0000256" key="3">
    <source>
        <dbReference type="ARBA" id="ARBA00022553"/>
    </source>
</evidence>
<evidence type="ECO:0000256" key="6">
    <source>
        <dbReference type="ARBA" id="ARBA00023235"/>
    </source>
</evidence>
<proteinExistence type="inferred from homology"/>
<evidence type="ECO:0000259" key="11">
    <source>
        <dbReference type="Pfam" id="PF02879"/>
    </source>
</evidence>
<dbReference type="GO" id="GO:0006048">
    <property type="term" value="P:UDP-N-acetylglucosamine biosynthetic process"/>
    <property type="evidence" value="ECO:0007669"/>
    <property type="project" value="TreeGrafter"/>
</dbReference>